<keyword evidence="4" id="KW-0804">Transcription</keyword>
<evidence type="ECO:0000256" key="6">
    <source>
        <dbReference type="SAM" id="MobiDB-lite"/>
    </source>
</evidence>
<dbReference type="PANTHER" id="PTHR47338:SF5">
    <property type="entry name" value="ZN(II)2CYS6 TRANSCRIPTION FACTOR (EUROFUNG)"/>
    <property type="match status" value="1"/>
</dbReference>
<dbReference type="OrthoDB" id="3364175at2759"/>
<dbReference type="PROSITE" id="PS50048">
    <property type="entry name" value="ZN2_CY6_FUNGAL_2"/>
    <property type="match status" value="1"/>
</dbReference>
<reference evidence="8" key="1">
    <citation type="submission" date="2022-07" db="EMBL/GenBank/DDBJ databases">
        <title>Phylogenomic reconstructions and comparative analyses of Kickxellomycotina fungi.</title>
        <authorList>
            <person name="Reynolds N.K."/>
            <person name="Stajich J.E."/>
            <person name="Barry K."/>
            <person name="Grigoriev I.V."/>
            <person name="Crous P."/>
            <person name="Smith M.E."/>
        </authorList>
    </citation>
    <scope>NUCLEOTIDE SEQUENCE</scope>
    <source>
        <strain evidence="8">RSA 861</strain>
    </source>
</reference>
<dbReference type="InterPro" id="IPR036864">
    <property type="entry name" value="Zn2-C6_fun-type_DNA-bd_sf"/>
</dbReference>
<evidence type="ECO:0000313" key="8">
    <source>
        <dbReference type="EMBL" id="KAJ1908694.1"/>
    </source>
</evidence>
<evidence type="ECO:0000259" key="7">
    <source>
        <dbReference type="PROSITE" id="PS50048"/>
    </source>
</evidence>
<proteinExistence type="predicted"/>
<dbReference type="Gene3D" id="4.10.240.10">
    <property type="entry name" value="Zn(2)-C6 fungal-type DNA-binding domain"/>
    <property type="match status" value="1"/>
</dbReference>
<sequence>MPPRTKGLPIARLQGPAQPRARFSCLACRTRKAKCDKQLPHCTGCLQRAFDCQYLLTPARLRNALEALSVAPDDSRSILTSDDHTPAGSSKILGTSSPGACQTRTSCQTPTPAPSPPSTSLSTDPADQLDGLALPGDDGYFEAATTNPVVHTPAMLDVTTVQESPPGSDEASSHSLAFRFVNCTAEKLGAPETSIRHSTTDPSQPCMASSAPDMRSPSLYRPMFMNTDLLFHSEVLRHVIYGFCHQVYGPFADLQYHRKILRLHNHAMPSELQLIVALVCSPLTEYEAFKTIQPVAVASLYRSHLIQTVGRFVGGDCGTDAIMLLCKAAEFCLALGDYSQSLALRAAVTRQVQAMRVHLIDQKPPPSPLPSSSFDATRIHDPLLIDHFRVTWWLTLMQDALNATIFAIRPVIRLDEFRVLYPEHWLTEPSPDFIVAAARDDSEMNTSPDHPTLFLSFFDFPTIRVSCDLSCLIHLVATTRSYLQHDVPRWQRCWRRACQAIDRWRVTSKSLRKVTSCHSSSSRGAAAADMPEQLSTREMQDGQSYYLLLIYLHHLDGVVVAPQDTAHPNASPLSTLLDEDGDGFDEGYYGTILNNNPVTIIDDDDDLGPGPTGVTPNQLDTTSPRTGSPASDKPHGGETTVPSAIRRLCDQRCWEAVLDLRRHIAYNVENLDKIFIALFIGTLNAAGVVCIEVLHGQRHTPDPTTGVPLAATFLDEILGLLARFSPSKPGNLRLIASLESLRDTPPTAPGYYSVTLEHLL</sequence>
<dbReference type="InterPro" id="IPR050815">
    <property type="entry name" value="TF_fung"/>
</dbReference>
<dbReference type="EMBL" id="JANBPT010001342">
    <property type="protein sequence ID" value="KAJ1908694.1"/>
    <property type="molecule type" value="Genomic_DNA"/>
</dbReference>
<evidence type="ECO:0000256" key="3">
    <source>
        <dbReference type="ARBA" id="ARBA00023015"/>
    </source>
</evidence>
<gene>
    <name evidence="8" type="ORF">IWQ60_011580</name>
</gene>
<dbReference type="GO" id="GO:0000981">
    <property type="term" value="F:DNA-binding transcription factor activity, RNA polymerase II-specific"/>
    <property type="evidence" value="ECO:0007669"/>
    <property type="project" value="InterPro"/>
</dbReference>
<protein>
    <recommendedName>
        <fullName evidence="7">Zn(2)-C6 fungal-type domain-containing protein</fullName>
    </recommendedName>
</protein>
<evidence type="ECO:0000256" key="1">
    <source>
        <dbReference type="ARBA" id="ARBA00004123"/>
    </source>
</evidence>
<dbReference type="Pfam" id="PF00172">
    <property type="entry name" value="Zn_clus"/>
    <property type="match status" value="1"/>
</dbReference>
<evidence type="ECO:0000256" key="5">
    <source>
        <dbReference type="ARBA" id="ARBA00023242"/>
    </source>
</evidence>
<feature type="domain" description="Zn(2)-C6 fungal-type" evidence="7">
    <location>
        <begin position="24"/>
        <end position="54"/>
    </location>
</feature>
<feature type="compositionally biased region" description="Polar residues" evidence="6">
    <location>
        <begin position="616"/>
        <end position="629"/>
    </location>
</feature>
<feature type="compositionally biased region" description="Polar residues" evidence="6">
    <location>
        <begin position="92"/>
        <end position="104"/>
    </location>
</feature>
<accession>A0A9W8DIB4</accession>
<dbReference type="GO" id="GO:0008270">
    <property type="term" value="F:zinc ion binding"/>
    <property type="evidence" value="ECO:0007669"/>
    <property type="project" value="InterPro"/>
</dbReference>
<dbReference type="InterPro" id="IPR001138">
    <property type="entry name" value="Zn2Cys6_DnaBD"/>
</dbReference>
<feature type="region of interest" description="Disordered" evidence="6">
    <location>
        <begin position="193"/>
        <end position="212"/>
    </location>
</feature>
<comment type="subcellular location">
    <subcellularLocation>
        <location evidence="1">Nucleus</location>
    </subcellularLocation>
</comment>
<evidence type="ECO:0000256" key="4">
    <source>
        <dbReference type="ARBA" id="ARBA00023163"/>
    </source>
</evidence>
<keyword evidence="9" id="KW-1185">Reference proteome</keyword>
<dbReference type="PANTHER" id="PTHR47338">
    <property type="entry name" value="ZN(II)2CYS6 TRANSCRIPTION FACTOR (EUROFUNG)-RELATED"/>
    <property type="match status" value="1"/>
</dbReference>
<dbReference type="AlphaFoldDB" id="A0A9W8DIB4"/>
<dbReference type="GO" id="GO:0005634">
    <property type="term" value="C:nucleus"/>
    <property type="evidence" value="ECO:0007669"/>
    <property type="project" value="UniProtKB-SubCell"/>
</dbReference>
<feature type="compositionally biased region" description="Basic and acidic residues" evidence="6">
    <location>
        <begin position="74"/>
        <end position="85"/>
    </location>
</feature>
<evidence type="ECO:0000313" key="9">
    <source>
        <dbReference type="Proteomes" id="UP001150569"/>
    </source>
</evidence>
<dbReference type="Proteomes" id="UP001150569">
    <property type="component" value="Unassembled WGS sequence"/>
</dbReference>
<keyword evidence="2" id="KW-0479">Metal-binding</keyword>
<comment type="caution">
    <text evidence="8">The sequence shown here is derived from an EMBL/GenBank/DDBJ whole genome shotgun (WGS) entry which is preliminary data.</text>
</comment>
<feature type="region of interest" description="Disordered" evidence="6">
    <location>
        <begin position="74"/>
        <end position="144"/>
    </location>
</feature>
<dbReference type="PROSITE" id="PS00463">
    <property type="entry name" value="ZN2_CY6_FUNGAL_1"/>
    <property type="match status" value="1"/>
</dbReference>
<organism evidence="8 9">
    <name type="scientific">Tieghemiomyces parasiticus</name>
    <dbReference type="NCBI Taxonomy" id="78921"/>
    <lineage>
        <taxon>Eukaryota</taxon>
        <taxon>Fungi</taxon>
        <taxon>Fungi incertae sedis</taxon>
        <taxon>Zoopagomycota</taxon>
        <taxon>Kickxellomycotina</taxon>
        <taxon>Dimargaritomycetes</taxon>
        <taxon>Dimargaritales</taxon>
        <taxon>Dimargaritaceae</taxon>
        <taxon>Tieghemiomyces</taxon>
    </lineage>
</organism>
<dbReference type="SMART" id="SM00066">
    <property type="entry name" value="GAL4"/>
    <property type="match status" value="1"/>
</dbReference>
<dbReference type="CDD" id="cd00067">
    <property type="entry name" value="GAL4"/>
    <property type="match status" value="1"/>
</dbReference>
<keyword evidence="5" id="KW-0539">Nucleus</keyword>
<keyword evidence="3" id="KW-0805">Transcription regulation</keyword>
<dbReference type="SUPFAM" id="SSF57701">
    <property type="entry name" value="Zn2/Cys6 DNA-binding domain"/>
    <property type="match status" value="1"/>
</dbReference>
<evidence type="ECO:0000256" key="2">
    <source>
        <dbReference type="ARBA" id="ARBA00022723"/>
    </source>
</evidence>
<dbReference type="CDD" id="cd12148">
    <property type="entry name" value="fungal_TF_MHR"/>
    <property type="match status" value="1"/>
</dbReference>
<name>A0A9W8DIB4_9FUNG</name>
<feature type="region of interest" description="Disordered" evidence="6">
    <location>
        <begin position="600"/>
        <end position="641"/>
    </location>
</feature>